<sequence length="146" mass="16142">MGGPRCDRRRKRFRLLRQRDRAQSLGSVASLPYAAHTAPVSVGPTQSYASTPPQPKDFQSSKTKYYKKTDVRGSGQRQGKSSSQFWCEAAVDVRAVEGDDYGDGFGGGGETESEEDEGDGWSERSTDGSERREERRGSKERGATRE</sequence>
<accession>A0AAP0JE58</accession>
<evidence type="ECO:0000256" key="1">
    <source>
        <dbReference type="SAM" id="MobiDB-lite"/>
    </source>
</evidence>
<comment type="caution">
    <text evidence="2">The sequence shown here is derived from an EMBL/GenBank/DDBJ whole genome shotgun (WGS) entry which is preliminary data.</text>
</comment>
<evidence type="ECO:0000313" key="3">
    <source>
        <dbReference type="Proteomes" id="UP001419268"/>
    </source>
</evidence>
<feature type="compositionally biased region" description="Polar residues" evidence="1">
    <location>
        <begin position="43"/>
        <end position="63"/>
    </location>
</feature>
<proteinExistence type="predicted"/>
<feature type="compositionally biased region" description="Acidic residues" evidence="1">
    <location>
        <begin position="111"/>
        <end position="120"/>
    </location>
</feature>
<feature type="compositionally biased region" description="Low complexity" evidence="1">
    <location>
        <begin position="72"/>
        <end position="84"/>
    </location>
</feature>
<organism evidence="2 3">
    <name type="scientific">Stephania cephalantha</name>
    <dbReference type="NCBI Taxonomy" id="152367"/>
    <lineage>
        <taxon>Eukaryota</taxon>
        <taxon>Viridiplantae</taxon>
        <taxon>Streptophyta</taxon>
        <taxon>Embryophyta</taxon>
        <taxon>Tracheophyta</taxon>
        <taxon>Spermatophyta</taxon>
        <taxon>Magnoliopsida</taxon>
        <taxon>Ranunculales</taxon>
        <taxon>Menispermaceae</taxon>
        <taxon>Menispermoideae</taxon>
        <taxon>Cissampelideae</taxon>
        <taxon>Stephania</taxon>
    </lineage>
</organism>
<dbReference type="EMBL" id="JBBNAG010000005">
    <property type="protein sequence ID" value="KAK9132319.1"/>
    <property type="molecule type" value="Genomic_DNA"/>
</dbReference>
<dbReference type="Proteomes" id="UP001419268">
    <property type="component" value="Unassembled WGS sequence"/>
</dbReference>
<feature type="compositionally biased region" description="Basic residues" evidence="1">
    <location>
        <begin position="7"/>
        <end position="16"/>
    </location>
</feature>
<protein>
    <submittedName>
        <fullName evidence="2">Uncharacterized protein</fullName>
    </submittedName>
</protein>
<feature type="region of interest" description="Disordered" evidence="1">
    <location>
        <begin position="98"/>
        <end position="146"/>
    </location>
</feature>
<gene>
    <name evidence="2" type="ORF">Scep_011847</name>
</gene>
<feature type="region of interest" description="Disordered" evidence="1">
    <location>
        <begin position="1"/>
        <end position="85"/>
    </location>
</feature>
<feature type="compositionally biased region" description="Basic and acidic residues" evidence="1">
    <location>
        <begin position="121"/>
        <end position="146"/>
    </location>
</feature>
<dbReference type="AlphaFoldDB" id="A0AAP0JE58"/>
<name>A0AAP0JE58_9MAGN</name>
<evidence type="ECO:0000313" key="2">
    <source>
        <dbReference type="EMBL" id="KAK9132319.1"/>
    </source>
</evidence>
<keyword evidence="3" id="KW-1185">Reference proteome</keyword>
<reference evidence="2 3" key="1">
    <citation type="submission" date="2024-01" db="EMBL/GenBank/DDBJ databases">
        <title>Genome assemblies of Stephania.</title>
        <authorList>
            <person name="Yang L."/>
        </authorList>
    </citation>
    <scope>NUCLEOTIDE SEQUENCE [LARGE SCALE GENOMIC DNA]</scope>
    <source>
        <strain evidence="2">JXDWG</strain>
        <tissue evidence="2">Leaf</tissue>
    </source>
</reference>